<dbReference type="EMBL" id="QJTC01000005">
    <property type="protein sequence ID" value="PYE78691.1"/>
    <property type="molecule type" value="Genomic_DNA"/>
</dbReference>
<dbReference type="InterPro" id="IPR010982">
    <property type="entry name" value="Lambda_DNA-bd_dom_sf"/>
</dbReference>
<dbReference type="AlphaFoldDB" id="A0A318SZV1"/>
<dbReference type="OrthoDB" id="9979736at2"/>
<proteinExistence type="predicted"/>
<dbReference type="RefSeq" id="WP_110464975.1">
    <property type="nucleotide sequence ID" value="NZ_JAMOFZ010000005.1"/>
</dbReference>
<reference evidence="3 4" key="1">
    <citation type="submission" date="2018-06" db="EMBL/GenBank/DDBJ databases">
        <title>Genomic Encyclopedia of Type Strains, Phase III (KMG-III): the genomes of soil and plant-associated and newly described type strains.</title>
        <authorList>
            <person name="Whitman W."/>
        </authorList>
    </citation>
    <scope>NUCLEOTIDE SEQUENCE [LARGE SCALE GENOMIC DNA]</scope>
    <source>
        <strain evidence="3 4">CECT 7646</strain>
    </source>
</reference>
<sequence length="127" mass="13025">MNATTSAARLAEMLERQRIARTQTRGDLVRTTGLSYQSLQKILEGRADFRVSSLLALAHALGLEVALVPAALGTAMPVGATAAPAAAPMTDGAPASAVAAALARLRPPPVDAAPPPARRRTPGKGRP</sequence>
<dbReference type="Gene3D" id="1.10.260.40">
    <property type="entry name" value="lambda repressor-like DNA-binding domains"/>
    <property type="match status" value="1"/>
</dbReference>
<evidence type="ECO:0000259" key="2">
    <source>
        <dbReference type="PROSITE" id="PS50943"/>
    </source>
</evidence>
<dbReference type="PROSITE" id="PS50943">
    <property type="entry name" value="HTH_CROC1"/>
    <property type="match status" value="1"/>
</dbReference>
<evidence type="ECO:0000313" key="3">
    <source>
        <dbReference type="EMBL" id="PYE78691.1"/>
    </source>
</evidence>
<feature type="compositionally biased region" description="Basic residues" evidence="1">
    <location>
        <begin position="117"/>
        <end position="127"/>
    </location>
</feature>
<evidence type="ECO:0000313" key="4">
    <source>
        <dbReference type="Proteomes" id="UP000247540"/>
    </source>
</evidence>
<dbReference type="SUPFAM" id="SSF47413">
    <property type="entry name" value="lambda repressor-like DNA-binding domains"/>
    <property type="match status" value="1"/>
</dbReference>
<feature type="region of interest" description="Disordered" evidence="1">
    <location>
        <begin position="105"/>
        <end position="127"/>
    </location>
</feature>
<dbReference type="SMART" id="SM00530">
    <property type="entry name" value="HTH_XRE"/>
    <property type="match status" value="1"/>
</dbReference>
<evidence type="ECO:0000256" key="1">
    <source>
        <dbReference type="SAM" id="MobiDB-lite"/>
    </source>
</evidence>
<accession>A0A318SZV1</accession>
<comment type="caution">
    <text evidence="3">The sequence shown here is derived from an EMBL/GenBank/DDBJ whole genome shotgun (WGS) entry which is preliminary data.</text>
</comment>
<keyword evidence="4" id="KW-1185">Reference proteome</keyword>
<dbReference type="Proteomes" id="UP000247540">
    <property type="component" value="Unassembled WGS sequence"/>
</dbReference>
<feature type="compositionally biased region" description="Pro residues" evidence="1">
    <location>
        <begin position="106"/>
        <end position="116"/>
    </location>
</feature>
<gene>
    <name evidence="3" type="ORF">DFQ15_10550</name>
</gene>
<protein>
    <recommendedName>
        <fullName evidence="2">HTH cro/C1-type domain-containing protein</fullName>
    </recommendedName>
</protein>
<dbReference type="GO" id="GO:0003677">
    <property type="term" value="F:DNA binding"/>
    <property type="evidence" value="ECO:0007669"/>
    <property type="project" value="InterPro"/>
</dbReference>
<dbReference type="InterPro" id="IPR001387">
    <property type="entry name" value="Cro/C1-type_HTH"/>
</dbReference>
<organism evidence="3 4">
    <name type="scientific">Xylophilus ampelinus</name>
    <dbReference type="NCBI Taxonomy" id="54067"/>
    <lineage>
        <taxon>Bacteria</taxon>
        <taxon>Pseudomonadati</taxon>
        <taxon>Pseudomonadota</taxon>
        <taxon>Betaproteobacteria</taxon>
        <taxon>Burkholderiales</taxon>
        <taxon>Xylophilus</taxon>
    </lineage>
</organism>
<name>A0A318SZV1_9BURK</name>
<feature type="domain" description="HTH cro/C1-type" evidence="2">
    <location>
        <begin position="14"/>
        <end position="68"/>
    </location>
</feature>